<evidence type="ECO:0000313" key="2">
    <source>
        <dbReference type="EMBL" id="WOO78761.1"/>
    </source>
</evidence>
<organism evidence="2 3">
    <name type="scientific">Vanrija pseudolonga</name>
    <dbReference type="NCBI Taxonomy" id="143232"/>
    <lineage>
        <taxon>Eukaryota</taxon>
        <taxon>Fungi</taxon>
        <taxon>Dikarya</taxon>
        <taxon>Basidiomycota</taxon>
        <taxon>Agaricomycotina</taxon>
        <taxon>Tremellomycetes</taxon>
        <taxon>Trichosporonales</taxon>
        <taxon>Trichosporonaceae</taxon>
        <taxon>Vanrija</taxon>
    </lineage>
</organism>
<dbReference type="RefSeq" id="XP_062624793.1">
    <property type="nucleotide sequence ID" value="XM_062768809.1"/>
</dbReference>
<sequence>MREFTIILVLVASLAAAAPVSDSSLSRELEARSSNEANIPDSTDGTALAARGPSGMAVRCFQQPGCTGPEIGHSPDKYDYPPGSWYAFAIIIPRFRQISCQLDTWEGWAGEMYLIRGGSPNLFEGNRISGSTSSPGAGQYCVDMADSEAALAWPSENTKVVAITHRF</sequence>
<evidence type="ECO:0000313" key="3">
    <source>
        <dbReference type="Proteomes" id="UP000827549"/>
    </source>
</evidence>
<protein>
    <recommendedName>
        <fullName evidence="4">Ecp2 effector protein domain-containing protein</fullName>
    </recommendedName>
</protein>
<reference evidence="2" key="1">
    <citation type="submission" date="2023-10" db="EMBL/GenBank/DDBJ databases">
        <authorList>
            <person name="Noh H."/>
        </authorList>
    </citation>
    <scope>NUCLEOTIDE SEQUENCE</scope>
    <source>
        <strain evidence="2">DUCC4014</strain>
    </source>
</reference>
<gene>
    <name evidence="2" type="ORF">LOC62_02G002300</name>
</gene>
<evidence type="ECO:0008006" key="4">
    <source>
        <dbReference type="Google" id="ProtNLM"/>
    </source>
</evidence>
<dbReference type="AlphaFoldDB" id="A0AAF1BFW2"/>
<evidence type="ECO:0000256" key="1">
    <source>
        <dbReference type="SAM" id="SignalP"/>
    </source>
</evidence>
<feature type="signal peptide" evidence="1">
    <location>
        <begin position="1"/>
        <end position="17"/>
    </location>
</feature>
<dbReference type="EMBL" id="CP086715">
    <property type="protein sequence ID" value="WOO78761.1"/>
    <property type="molecule type" value="Genomic_DNA"/>
</dbReference>
<name>A0AAF1BFW2_9TREE</name>
<accession>A0AAF1BFW2</accession>
<feature type="chain" id="PRO_5042243672" description="Ecp2 effector protein domain-containing protein" evidence="1">
    <location>
        <begin position="18"/>
        <end position="167"/>
    </location>
</feature>
<keyword evidence="1" id="KW-0732">Signal</keyword>
<dbReference type="GeneID" id="87805548"/>
<proteinExistence type="predicted"/>
<dbReference type="Proteomes" id="UP000827549">
    <property type="component" value="Chromosome 2"/>
</dbReference>
<keyword evidence="3" id="KW-1185">Reference proteome</keyword>